<feature type="domain" description="Zinc-ribbon" evidence="1">
    <location>
        <begin position="5"/>
        <end position="93"/>
    </location>
</feature>
<dbReference type="Proteomes" id="UP000297890">
    <property type="component" value="Unassembled WGS sequence"/>
</dbReference>
<dbReference type="PIRSF" id="PIRSF012641">
    <property type="entry name" value="UCP012641"/>
    <property type="match status" value="1"/>
</dbReference>
<dbReference type="InterPro" id="IPR011201">
    <property type="entry name" value="Zinc-ribbon_6_bact"/>
</dbReference>
<organism evidence="2 3">
    <name type="scientific">Candidatus Macondimonas diazotrophica</name>
    <dbReference type="NCBI Taxonomy" id="2305248"/>
    <lineage>
        <taxon>Bacteria</taxon>
        <taxon>Pseudomonadati</taxon>
        <taxon>Pseudomonadota</taxon>
        <taxon>Gammaproteobacteria</taxon>
        <taxon>Chromatiales</taxon>
        <taxon>Ectothiorhodospiraceae</taxon>
        <taxon>Candidatus Macondimonas</taxon>
    </lineage>
</organism>
<dbReference type="Pfam" id="PF10005">
    <property type="entry name" value="Zn_ribbon_DZR_6"/>
    <property type="match status" value="1"/>
</dbReference>
<sequence length="361" mass="40637">MKVGHCVCGNTLFFQNSACSACGHTVGFLPDRLQIAALQSADSGLHPPDDAAAVYQPCGNQVEHGICNWLIPPGDDAALCPSCRLNQTIPDLSVPQNVAYWHTLEQAKRHALYTLIQLGVPIASKVDDPNRGLAFDFLADKHPDTEFTKPLPGQAPVLTGHDNGLITLNLAEADPIARTRHREHMGEDYRTVLGHFRHELGHYYWDRLIRDTNREDMFRDCFGDERADYANALKRHYEQGPPADWSDHFVSAYASAHPWEDWAETWAHYIHMLDTLETAEDFGVRLRRIPGDHAPQPDMLTIRRSEDFSALMDQWFSLSVLSNALNRSMGLDDAYPFTLTAPIRTKLQFVHDIVSTWNVAA</sequence>
<dbReference type="AlphaFoldDB" id="A0A4Z0FDU0"/>
<evidence type="ECO:0000259" key="1">
    <source>
        <dbReference type="Pfam" id="PF10005"/>
    </source>
</evidence>
<comment type="caution">
    <text evidence="2">The sequence shown here is derived from an EMBL/GenBank/DDBJ whole genome shotgun (WGS) entry which is preliminary data.</text>
</comment>
<dbReference type="InterPro" id="IPR031321">
    <property type="entry name" value="UCP012641"/>
</dbReference>
<protein>
    <recommendedName>
        <fullName evidence="1">Zinc-ribbon domain-containing protein</fullName>
    </recommendedName>
</protein>
<reference evidence="2 3" key="1">
    <citation type="journal article" date="2019" name="ISME J.">
        <title>Candidatus Macondimonas diazotrophica, a novel gammaproteobacterial genus dominating crude-oil-contaminated coastal sediments.</title>
        <authorList>
            <person name="Karthikeyan S."/>
            <person name="Konstantinidis K."/>
        </authorList>
    </citation>
    <scope>NUCLEOTIDE SEQUENCE [LARGE SCALE GENOMIC DNA]</scope>
    <source>
        <strain evidence="2 3">KTK01</strain>
    </source>
</reference>
<proteinExistence type="predicted"/>
<evidence type="ECO:0000313" key="3">
    <source>
        <dbReference type="Proteomes" id="UP000297890"/>
    </source>
</evidence>
<evidence type="ECO:0000313" key="2">
    <source>
        <dbReference type="EMBL" id="TFZ84017.1"/>
    </source>
</evidence>
<keyword evidence="3" id="KW-1185">Reference proteome</keyword>
<accession>A0A4Z0FDU0</accession>
<dbReference type="OrthoDB" id="256753at2"/>
<dbReference type="Gene3D" id="3.40.390.70">
    <property type="match status" value="1"/>
</dbReference>
<dbReference type="Pfam" id="PF15887">
    <property type="entry name" value="Peptidase_Mx"/>
    <property type="match status" value="1"/>
</dbReference>
<dbReference type="RefSeq" id="WP_135280376.1">
    <property type="nucleotide sequence ID" value="NZ_SRIO01000001.1"/>
</dbReference>
<dbReference type="EMBL" id="SRIO01000001">
    <property type="protein sequence ID" value="TFZ84017.1"/>
    <property type="molecule type" value="Genomic_DNA"/>
</dbReference>
<name>A0A4Z0FDU0_9GAMM</name>
<gene>
    <name evidence="2" type="ORF">E4680_00260</name>
</gene>